<feature type="compositionally biased region" description="Polar residues" evidence="1">
    <location>
        <begin position="68"/>
        <end position="88"/>
    </location>
</feature>
<organism evidence="2 3">
    <name type="scientific">Globodera pallida</name>
    <name type="common">Potato cyst nematode worm</name>
    <name type="synonym">Heterodera pallida</name>
    <dbReference type="NCBI Taxonomy" id="36090"/>
    <lineage>
        <taxon>Eukaryota</taxon>
        <taxon>Metazoa</taxon>
        <taxon>Ecdysozoa</taxon>
        <taxon>Nematoda</taxon>
        <taxon>Chromadorea</taxon>
        <taxon>Rhabditida</taxon>
        <taxon>Tylenchina</taxon>
        <taxon>Tylenchomorpha</taxon>
        <taxon>Tylenchoidea</taxon>
        <taxon>Heteroderidae</taxon>
        <taxon>Heteroderinae</taxon>
        <taxon>Globodera</taxon>
    </lineage>
</organism>
<name>A0A183C6H5_GLOPA</name>
<keyword evidence="2" id="KW-1185">Reference proteome</keyword>
<evidence type="ECO:0000313" key="2">
    <source>
        <dbReference type="Proteomes" id="UP000050741"/>
    </source>
</evidence>
<sequence length="260" mass="29388">MQAVQLNVLLVVQLNGNAQLLNVLQMVQSDPDQVQRNGNPNTIIDELPLEIVETILREHRNNLPSTSNVQEIQRQHRNNLPSTSNAASRGNGAWEPYEHLLNGTSELHFSEEQNIHRPNYNEQNNEDFGPAFSTRNEEWESHEHLLNGTSELHFSEEQNIHPPNYNGQNLTDLARDIGVTAVGGLARGRTAPTNENGQQTTQHPPHIITDETQTFTQNPWHIAPSRENEGGWESHEYLLNGNDQRNNGHDQTYYGGCFAN</sequence>
<protein>
    <submittedName>
        <fullName evidence="3">Uncharacterized protein</fullName>
    </submittedName>
</protein>
<accession>A0A183C6H5</accession>
<dbReference type="Proteomes" id="UP000050741">
    <property type="component" value="Unassembled WGS sequence"/>
</dbReference>
<dbReference type="AlphaFoldDB" id="A0A183C6H5"/>
<reference evidence="3" key="2">
    <citation type="submission" date="2016-06" db="UniProtKB">
        <authorList>
            <consortium name="WormBaseParasite"/>
        </authorList>
    </citation>
    <scope>IDENTIFICATION</scope>
</reference>
<dbReference type="WBParaSite" id="GPLIN_000847100">
    <property type="protein sequence ID" value="GPLIN_000847100"/>
    <property type="gene ID" value="GPLIN_000847100"/>
</dbReference>
<evidence type="ECO:0000313" key="3">
    <source>
        <dbReference type="WBParaSite" id="GPLIN_000847100"/>
    </source>
</evidence>
<reference evidence="2" key="1">
    <citation type="submission" date="2014-05" db="EMBL/GenBank/DDBJ databases">
        <title>The genome and life-stage specific transcriptomes of Globodera pallida elucidate key aspects of plant parasitism by a cyst nematode.</title>
        <authorList>
            <person name="Cotton J.A."/>
            <person name="Lilley C.J."/>
            <person name="Jones L.M."/>
            <person name="Kikuchi T."/>
            <person name="Reid A.J."/>
            <person name="Thorpe P."/>
            <person name="Tsai I.J."/>
            <person name="Beasley H."/>
            <person name="Blok V."/>
            <person name="Cock P.J.A."/>
            <person name="Van den Akker S.E."/>
            <person name="Holroyd N."/>
            <person name="Hunt M."/>
            <person name="Mantelin S."/>
            <person name="Naghra H."/>
            <person name="Pain A."/>
            <person name="Palomares-Rius J.E."/>
            <person name="Zarowiecki M."/>
            <person name="Berriman M."/>
            <person name="Jones J.T."/>
            <person name="Urwin P.E."/>
        </authorList>
    </citation>
    <scope>NUCLEOTIDE SEQUENCE [LARGE SCALE GENOMIC DNA]</scope>
    <source>
        <strain evidence="2">Lindley</strain>
    </source>
</reference>
<feature type="region of interest" description="Disordered" evidence="1">
    <location>
        <begin position="68"/>
        <end position="90"/>
    </location>
</feature>
<proteinExistence type="predicted"/>
<evidence type="ECO:0000256" key="1">
    <source>
        <dbReference type="SAM" id="MobiDB-lite"/>
    </source>
</evidence>